<proteinExistence type="predicted"/>
<dbReference type="Proteomes" id="UP000249057">
    <property type="component" value="Unassembled WGS sequence"/>
</dbReference>
<gene>
    <name evidence="1" type="ORF">BO95DRAFT_439042</name>
</gene>
<organism evidence="1 2">
    <name type="scientific">Aspergillus brunneoviolaceus CBS 621.78</name>
    <dbReference type="NCBI Taxonomy" id="1450534"/>
    <lineage>
        <taxon>Eukaryota</taxon>
        <taxon>Fungi</taxon>
        <taxon>Dikarya</taxon>
        <taxon>Ascomycota</taxon>
        <taxon>Pezizomycotina</taxon>
        <taxon>Eurotiomycetes</taxon>
        <taxon>Eurotiomycetidae</taxon>
        <taxon>Eurotiales</taxon>
        <taxon>Aspergillaceae</taxon>
        <taxon>Aspergillus</taxon>
        <taxon>Aspergillus subgen. Circumdati</taxon>
    </lineage>
</organism>
<accession>A0ACD1GKS9</accession>
<sequence length="56" mass="5834">MMIPDSALTEASATPPTTAHAPQQGRAKPTEDTPTQPPARPIPIPPPSQPSPPPFI</sequence>
<reference evidence="1" key="1">
    <citation type="submission" date="2018-02" db="EMBL/GenBank/DDBJ databases">
        <title>The genomes of Aspergillus section Nigri reveals drivers in fungal speciation.</title>
        <authorList>
            <consortium name="DOE Joint Genome Institute"/>
            <person name="Vesth T.C."/>
            <person name="Nybo J."/>
            <person name="Theobald S."/>
            <person name="Brandl J."/>
            <person name="Frisvad J.C."/>
            <person name="Nielsen K.F."/>
            <person name="Lyhne E.K."/>
            <person name="Kogle M.E."/>
            <person name="Kuo A."/>
            <person name="Riley R."/>
            <person name="Clum A."/>
            <person name="Nolan M."/>
            <person name="Lipzen A."/>
            <person name="Salamov A."/>
            <person name="Henrissat B."/>
            <person name="Wiebenga A."/>
            <person name="De vries R.P."/>
            <person name="Grigoriev I.V."/>
            <person name="Mortensen U.H."/>
            <person name="Andersen M.R."/>
            <person name="Baker S.E."/>
        </authorList>
    </citation>
    <scope>NUCLEOTIDE SEQUENCE</scope>
    <source>
        <strain evidence="1">CBS 621.78</strain>
    </source>
</reference>
<name>A0ACD1GKS9_9EURO</name>
<dbReference type="EMBL" id="KZ825316">
    <property type="protein sequence ID" value="RAH49838.1"/>
    <property type="molecule type" value="Genomic_DNA"/>
</dbReference>
<protein>
    <submittedName>
        <fullName evidence="1">Uncharacterized protein</fullName>
    </submittedName>
</protein>
<evidence type="ECO:0000313" key="1">
    <source>
        <dbReference type="EMBL" id="RAH49838.1"/>
    </source>
</evidence>
<keyword evidence="2" id="KW-1185">Reference proteome</keyword>
<evidence type="ECO:0000313" key="2">
    <source>
        <dbReference type="Proteomes" id="UP000249057"/>
    </source>
</evidence>